<evidence type="ECO:0000313" key="3">
    <source>
        <dbReference type="Proteomes" id="UP000011715"/>
    </source>
</evidence>
<reference evidence="3" key="2">
    <citation type="submission" date="2010-05" db="EMBL/GenBank/DDBJ databases">
        <title>The genome sequence of Magnaporthe poae strain ATCC 64411.</title>
        <authorList>
            <person name="Ma L.-J."/>
            <person name="Dead R."/>
            <person name="Young S."/>
            <person name="Zeng Q."/>
            <person name="Koehrsen M."/>
            <person name="Alvarado L."/>
            <person name="Berlin A."/>
            <person name="Chapman S.B."/>
            <person name="Chen Z."/>
            <person name="Freedman E."/>
            <person name="Gellesch M."/>
            <person name="Goldberg J."/>
            <person name="Griggs A."/>
            <person name="Gujja S."/>
            <person name="Heilman E.R."/>
            <person name="Heiman D."/>
            <person name="Hepburn T."/>
            <person name="Howarth C."/>
            <person name="Jen D."/>
            <person name="Larson L."/>
            <person name="Mehta T."/>
            <person name="Neiman D."/>
            <person name="Pearson M."/>
            <person name="Roberts A."/>
            <person name="Saif S."/>
            <person name="Shea T."/>
            <person name="Shenoy N."/>
            <person name="Sisk P."/>
            <person name="Stolte C."/>
            <person name="Sykes S."/>
            <person name="Walk T."/>
            <person name="White J."/>
            <person name="Yandava C."/>
            <person name="Haas B."/>
            <person name="Nusbaum C."/>
            <person name="Birren B."/>
        </authorList>
    </citation>
    <scope>NUCLEOTIDE SEQUENCE [LARGE SCALE GENOMIC DNA]</scope>
    <source>
        <strain evidence="3">ATCC 64411 / 73-15</strain>
    </source>
</reference>
<dbReference type="EMBL" id="GL876971">
    <property type="protein sequence ID" value="KLU88123.1"/>
    <property type="molecule type" value="Genomic_DNA"/>
</dbReference>
<sequence length="271" mass="29425">MVTTFSPKPSFHLCPDFSIDPPPNGHLRLGSVLQSLQLDGVLAPLDAGDTTPVPDSLVFPNDKPSSEKAGFSCSLKRLREVEGGVWAKIFGGWGVGLGGGPSFSALRSREDDETITVQRLHVRYFTPTIEYMKAALEADAVALYVRRTKLKKPVWMVTGLMWTEGASLSKVAATKTQLKSGVAGASGLQVSCGSEDGVVSRFDGSTPFVLGMRVRKIWWDRRGVRQDKLDVVGATLGNDVYETKKDLLAGLRYEDDETPGYETVVDGDTLE</sequence>
<name>A0A0C4E3T9_MAGP6</name>
<reference evidence="1" key="3">
    <citation type="submission" date="2011-03" db="EMBL/GenBank/DDBJ databases">
        <title>Annotation of Magnaporthe poae ATCC 64411.</title>
        <authorList>
            <person name="Ma L.-J."/>
            <person name="Dead R."/>
            <person name="Young S.K."/>
            <person name="Zeng Q."/>
            <person name="Gargeya S."/>
            <person name="Fitzgerald M."/>
            <person name="Haas B."/>
            <person name="Abouelleil A."/>
            <person name="Alvarado L."/>
            <person name="Arachchi H.M."/>
            <person name="Berlin A."/>
            <person name="Brown A."/>
            <person name="Chapman S.B."/>
            <person name="Chen Z."/>
            <person name="Dunbar C."/>
            <person name="Freedman E."/>
            <person name="Gearin G."/>
            <person name="Gellesch M."/>
            <person name="Goldberg J."/>
            <person name="Griggs A."/>
            <person name="Gujja S."/>
            <person name="Heiman D."/>
            <person name="Howarth C."/>
            <person name="Larson L."/>
            <person name="Lui A."/>
            <person name="MacDonald P.J.P."/>
            <person name="Mehta T."/>
            <person name="Montmayeur A."/>
            <person name="Murphy C."/>
            <person name="Neiman D."/>
            <person name="Pearson M."/>
            <person name="Priest M."/>
            <person name="Roberts A."/>
            <person name="Saif S."/>
            <person name="Shea T."/>
            <person name="Shenoy N."/>
            <person name="Sisk P."/>
            <person name="Stolte C."/>
            <person name="Sykes S."/>
            <person name="Yandava C."/>
            <person name="Wortman J."/>
            <person name="Nusbaum C."/>
            <person name="Birren B."/>
        </authorList>
    </citation>
    <scope>NUCLEOTIDE SEQUENCE</scope>
    <source>
        <strain evidence="1">ATCC 64411</strain>
    </source>
</reference>
<gene>
    <name evidence="1" type="ORF">MAPG_07110</name>
</gene>
<dbReference type="Proteomes" id="UP000011715">
    <property type="component" value="Unassembled WGS sequence"/>
</dbReference>
<reference evidence="2" key="4">
    <citation type="journal article" date="2015" name="G3 (Bethesda)">
        <title>Genome sequences of three phytopathogenic species of the Magnaporthaceae family of fungi.</title>
        <authorList>
            <person name="Okagaki L.H."/>
            <person name="Nunes C.C."/>
            <person name="Sailsbery J."/>
            <person name="Clay B."/>
            <person name="Brown D."/>
            <person name="John T."/>
            <person name="Oh Y."/>
            <person name="Young N."/>
            <person name="Fitzgerald M."/>
            <person name="Haas B.J."/>
            <person name="Zeng Q."/>
            <person name="Young S."/>
            <person name="Adiconis X."/>
            <person name="Fan L."/>
            <person name="Levin J.Z."/>
            <person name="Mitchell T.K."/>
            <person name="Okubara P.A."/>
            <person name="Farman M.L."/>
            <person name="Kohn L.M."/>
            <person name="Birren B."/>
            <person name="Ma L.-J."/>
            <person name="Dean R.A."/>
        </authorList>
    </citation>
    <scope>NUCLEOTIDE SEQUENCE</scope>
    <source>
        <strain evidence="2">ATCC 64411 / 73-15</strain>
    </source>
</reference>
<dbReference type="OrthoDB" id="206201at2759"/>
<dbReference type="AlphaFoldDB" id="A0A0C4E3T9"/>
<dbReference type="VEuPathDB" id="FungiDB:MAPG_07110"/>
<dbReference type="OMA" id="KIWWEKG"/>
<proteinExistence type="predicted"/>
<dbReference type="EMBL" id="ADBL01001719">
    <property type="status" value="NOT_ANNOTATED_CDS"/>
    <property type="molecule type" value="Genomic_DNA"/>
</dbReference>
<reference evidence="1" key="1">
    <citation type="submission" date="2010-05" db="EMBL/GenBank/DDBJ databases">
        <title>The Genome Sequence of Magnaporthe poae strain ATCC 64411.</title>
        <authorList>
            <consortium name="The Broad Institute Genome Sequencing Platform"/>
            <consortium name="Broad Institute Genome Sequencing Center for Infectious Disease"/>
            <person name="Ma L.-J."/>
            <person name="Dead R."/>
            <person name="Young S."/>
            <person name="Zeng Q."/>
            <person name="Koehrsen M."/>
            <person name="Alvarado L."/>
            <person name="Berlin A."/>
            <person name="Chapman S.B."/>
            <person name="Chen Z."/>
            <person name="Freedman E."/>
            <person name="Gellesch M."/>
            <person name="Goldberg J."/>
            <person name="Griggs A."/>
            <person name="Gujja S."/>
            <person name="Heilman E.R."/>
            <person name="Heiman D."/>
            <person name="Hepburn T."/>
            <person name="Howarth C."/>
            <person name="Jen D."/>
            <person name="Larson L."/>
            <person name="Mehta T."/>
            <person name="Neiman D."/>
            <person name="Pearson M."/>
            <person name="Roberts A."/>
            <person name="Saif S."/>
            <person name="Shea T."/>
            <person name="Shenoy N."/>
            <person name="Sisk P."/>
            <person name="Stolte C."/>
            <person name="Sykes S."/>
            <person name="Walk T."/>
            <person name="White J."/>
            <person name="Yandava C."/>
            <person name="Haas B."/>
            <person name="Nusbaum C."/>
            <person name="Birren B."/>
        </authorList>
    </citation>
    <scope>NUCLEOTIDE SEQUENCE</scope>
    <source>
        <strain evidence="1">ATCC 64411</strain>
    </source>
</reference>
<keyword evidence="3" id="KW-1185">Reference proteome</keyword>
<accession>A0A0C4E3T9</accession>
<reference evidence="2" key="5">
    <citation type="submission" date="2015-06" db="UniProtKB">
        <authorList>
            <consortium name="EnsemblFungi"/>
        </authorList>
    </citation>
    <scope>IDENTIFICATION</scope>
    <source>
        <strain evidence="2">ATCC 64411</strain>
    </source>
</reference>
<protein>
    <submittedName>
        <fullName evidence="1 2">Uncharacterized protein</fullName>
    </submittedName>
</protein>
<evidence type="ECO:0000313" key="2">
    <source>
        <dbReference type="EnsemblFungi" id="MAPG_07110T0"/>
    </source>
</evidence>
<dbReference type="STRING" id="644358.A0A0C4E3T9"/>
<dbReference type="EnsemblFungi" id="MAPG_07110T0">
    <property type="protein sequence ID" value="MAPG_07110T0"/>
    <property type="gene ID" value="MAPG_07110"/>
</dbReference>
<evidence type="ECO:0000313" key="1">
    <source>
        <dbReference type="EMBL" id="KLU88123.1"/>
    </source>
</evidence>
<organism evidence="2 3">
    <name type="scientific">Magnaporthiopsis poae (strain ATCC 64411 / 73-15)</name>
    <name type="common">Kentucky bluegrass fungus</name>
    <name type="synonym">Magnaporthe poae</name>
    <dbReference type="NCBI Taxonomy" id="644358"/>
    <lineage>
        <taxon>Eukaryota</taxon>
        <taxon>Fungi</taxon>
        <taxon>Dikarya</taxon>
        <taxon>Ascomycota</taxon>
        <taxon>Pezizomycotina</taxon>
        <taxon>Sordariomycetes</taxon>
        <taxon>Sordariomycetidae</taxon>
        <taxon>Magnaporthales</taxon>
        <taxon>Magnaporthaceae</taxon>
        <taxon>Magnaporthiopsis</taxon>
    </lineage>
</organism>
<dbReference type="eggNOG" id="ENOG502RMUC">
    <property type="taxonomic scope" value="Eukaryota"/>
</dbReference>